<evidence type="ECO:0000313" key="2">
    <source>
        <dbReference type="Proteomes" id="UP001275057"/>
    </source>
</evidence>
<sequence length="186" mass="21559">MIYPDNIGKGDGKELHLRALERVWIQGRLKMWGRWSGMESFGRAGNMFNRLLTSNKVTKAAITQALNQLKKAGCEQEELRQYLLDILEGKQKSSLVFCTDSEAAIMDRVIGAVLLDYPGLKFIIQQRYIGKGKSLKEMAADLHDYRPDWCMRTCETRVAVWLKTAEFMLYRPMSDAFEMNSERFYR</sequence>
<dbReference type="EMBL" id="JAXABG010000028">
    <property type="protein sequence ID" value="MDX7085606.1"/>
    <property type="molecule type" value="Genomic_DNA"/>
</dbReference>
<dbReference type="RefSeq" id="WP_319857915.1">
    <property type="nucleotide sequence ID" value="NZ_JAXABG010000028.1"/>
</dbReference>
<organism evidence="1 2">
    <name type="scientific">Serratia marcescens</name>
    <dbReference type="NCBI Taxonomy" id="615"/>
    <lineage>
        <taxon>Bacteria</taxon>
        <taxon>Pseudomonadati</taxon>
        <taxon>Pseudomonadota</taxon>
        <taxon>Gammaproteobacteria</taxon>
        <taxon>Enterobacterales</taxon>
        <taxon>Yersiniaceae</taxon>
        <taxon>Serratia</taxon>
    </lineage>
</organism>
<dbReference type="InterPro" id="IPR010557">
    <property type="entry name" value="DUF1133"/>
</dbReference>
<gene>
    <name evidence="1" type="ORF">SJ435_24810</name>
</gene>
<dbReference type="AlphaFoldDB" id="A0ABD5IPK1"/>
<accession>A0ABD5IPK1</accession>
<dbReference type="Pfam" id="PF06576">
    <property type="entry name" value="DUF1133"/>
    <property type="match status" value="1"/>
</dbReference>
<name>A0ABD5IPK1_SERMA</name>
<comment type="caution">
    <text evidence="1">The sequence shown here is derived from an EMBL/GenBank/DDBJ whole genome shotgun (WGS) entry which is preliminary data.</text>
</comment>
<protein>
    <submittedName>
        <fullName evidence="1">DUF1133 family protein</fullName>
    </submittedName>
</protein>
<evidence type="ECO:0000313" key="1">
    <source>
        <dbReference type="EMBL" id="MDX7085606.1"/>
    </source>
</evidence>
<proteinExistence type="predicted"/>
<reference evidence="1 2" key="1">
    <citation type="submission" date="2023-11" db="EMBL/GenBank/DDBJ databases">
        <title>Detection of rare carbapenemases in Enterobacterales - comparison of two colorimetric and two CIM-based carbapenemase assays.</title>
        <authorList>
            <person name="Schaffarczyk L."/>
            <person name="Noster J."/>
            <person name="Stelzer Y."/>
            <person name="Sattler J."/>
            <person name="Gatermann S."/>
            <person name="Hamprecht A."/>
        </authorList>
    </citation>
    <scope>NUCLEOTIDE SEQUENCE [LARGE SCALE GENOMIC DNA]</scope>
    <source>
        <strain evidence="1 2">CIM-Carb-136</strain>
    </source>
</reference>
<dbReference type="Proteomes" id="UP001275057">
    <property type="component" value="Unassembled WGS sequence"/>
</dbReference>